<reference evidence="7 8" key="1">
    <citation type="submission" date="2016-10" db="EMBL/GenBank/DDBJ databases">
        <authorList>
            <person name="de Groot N.N."/>
        </authorList>
    </citation>
    <scope>NUCLEOTIDE SEQUENCE [LARGE SCALE GENOMIC DNA]</scope>
    <source>
        <strain evidence="7 8">TC2-24</strain>
    </source>
</reference>
<organism evidence="7 8">
    <name type="scientific">Prevotella aff. ruminicola Tc2-24</name>
    <dbReference type="NCBI Taxonomy" id="81582"/>
    <lineage>
        <taxon>Bacteria</taxon>
        <taxon>Pseudomonadati</taxon>
        <taxon>Bacteroidota</taxon>
        <taxon>Bacteroidia</taxon>
        <taxon>Bacteroidales</taxon>
        <taxon>Prevotellaceae</taxon>
        <taxon>Prevotella</taxon>
    </lineage>
</organism>
<evidence type="ECO:0000313" key="7">
    <source>
        <dbReference type="EMBL" id="SEV86744.1"/>
    </source>
</evidence>
<dbReference type="CDD" id="cd16917">
    <property type="entry name" value="HATPase_UhpB-NarQ-NarX-like"/>
    <property type="match status" value="1"/>
</dbReference>
<keyword evidence="4" id="KW-0802">TPR repeat</keyword>
<sequence length="630" mass="72137">MWLLCLLSTLSAAAYTDHRYTKVDSVEALLNSKTPPKGNDLMSCYMELIRGYLGKDTRMHNDYCRKALALSYQLDSKNARERVLYHLGLQYYGQDRWKEAEQYFKWALSLTDSMVNDKRYTASTIDDNRSQIYGALGNLYNIQDQALIAIEWYQKALTIFEKNGWLQSQCILHHNSAELWLSMGNDEKAEKEYLLAIEKGTQSGDSLMMFLPRKGLVKIYIGKGLYDKAKETLLPAYRYYHAHSYEETNDYPETLSSMVKMYLMEGHENLNLARKYAHEALSLINDRVGTETRCDVYGAAAMVAMKEKRWQQALDYALKSIHENDSEATYSDADGYETLANIYTQLGDKEKACLYIKKVRTTMERFATEHYQSALSQTEVLYETKKKESEILQLTREKRWFLWGGILTTLVLLLTATTFFLLWRGLKLKRRTALIQAKLNGEIGERVRLARDLHDRLGGVLTSIKHTLSPDSNGAKLTDDAIREMRNISHHLLPDSLSRYGLRTALRDYCRTLKNVKFSFSGEEQRLDKMYEEVIYCIVYELVNNAVKSANAEHIFVQLIADEDYTAINVSDDGNGRLSTDECNGGCGLRNIRERVDAIGGKLDIYSKPGEGTEINIEIQTCKNPQLGGC</sequence>
<name>A0A1I0MFN4_9BACT</name>
<evidence type="ECO:0000259" key="6">
    <source>
        <dbReference type="PROSITE" id="PS50109"/>
    </source>
</evidence>
<dbReference type="InterPro" id="IPR005467">
    <property type="entry name" value="His_kinase_dom"/>
</dbReference>
<evidence type="ECO:0000256" key="2">
    <source>
        <dbReference type="ARBA" id="ARBA00022777"/>
    </source>
</evidence>
<evidence type="ECO:0000256" key="4">
    <source>
        <dbReference type="PROSITE-ProRule" id="PRU00339"/>
    </source>
</evidence>
<dbReference type="Gene3D" id="1.25.40.10">
    <property type="entry name" value="Tetratricopeptide repeat domain"/>
    <property type="match status" value="2"/>
</dbReference>
<evidence type="ECO:0000256" key="1">
    <source>
        <dbReference type="ARBA" id="ARBA00022679"/>
    </source>
</evidence>
<dbReference type="InterPro" id="IPR003594">
    <property type="entry name" value="HATPase_dom"/>
</dbReference>
<dbReference type="EMBL" id="FOIQ01000001">
    <property type="protein sequence ID" value="SEV86744.1"/>
    <property type="molecule type" value="Genomic_DNA"/>
</dbReference>
<dbReference type="SUPFAM" id="SSF55874">
    <property type="entry name" value="ATPase domain of HSP90 chaperone/DNA topoisomerase II/histidine kinase"/>
    <property type="match status" value="1"/>
</dbReference>
<keyword evidence="3" id="KW-0902">Two-component regulatory system</keyword>
<dbReference type="InterPro" id="IPR019734">
    <property type="entry name" value="TPR_rpt"/>
</dbReference>
<accession>A0A1I0MFN4</accession>
<keyword evidence="5" id="KW-0812">Transmembrane</keyword>
<dbReference type="PANTHER" id="PTHR24421">
    <property type="entry name" value="NITRATE/NITRITE SENSOR PROTEIN NARX-RELATED"/>
    <property type="match status" value="1"/>
</dbReference>
<dbReference type="SMART" id="SM00028">
    <property type="entry name" value="TPR"/>
    <property type="match status" value="5"/>
</dbReference>
<dbReference type="GO" id="GO:0000160">
    <property type="term" value="P:phosphorelay signal transduction system"/>
    <property type="evidence" value="ECO:0007669"/>
    <property type="project" value="UniProtKB-KW"/>
</dbReference>
<evidence type="ECO:0000313" key="8">
    <source>
        <dbReference type="Proteomes" id="UP000199373"/>
    </source>
</evidence>
<dbReference type="GO" id="GO:0016301">
    <property type="term" value="F:kinase activity"/>
    <property type="evidence" value="ECO:0007669"/>
    <property type="project" value="UniProtKB-KW"/>
</dbReference>
<dbReference type="PROSITE" id="PS50109">
    <property type="entry name" value="HIS_KIN"/>
    <property type="match status" value="1"/>
</dbReference>
<gene>
    <name evidence="7" type="ORF">SAMN04487850_0595</name>
</gene>
<evidence type="ECO:0000256" key="5">
    <source>
        <dbReference type="SAM" id="Phobius"/>
    </source>
</evidence>
<feature type="transmembrane region" description="Helical" evidence="5">
    <location>
        <begin position="400"/>
        <end position="423"/>
    </location>
</feature>
<proteinExistence type="predicted"/>
<feature type="domain" description="Histidine kinase" evidence="6">
    <location>
        <begin position="538"/>
        <end position="623"/>
    </location>
</feature>
<evidence type="ECO:0000256" key="3">
    <source>
        <dbReference type="ARBA" id="ARBA00023012"/>
    </source>
</evidence>
<keyword evidence="1" id="KW-0808">Transferase</keyword>
<dbReference type="InterPro" id="IPR050482">
    <property type="entry name" value="Sensor_HK_TwoCompSys"/>
</dbReference>
<dbReference type="PROSITE" id="PS50005">
    <property type="entry name" value="TPR"/>
    <property type="match status" value="2"/>
</dbReference>
<dbReference type="InterPro" id="IPR036890">
    <property type="entry name" value="HATPase_C_sf"/>
</dbReference>
<dbReference type="SUPFAM" id="SSF48452">
    <property type="entry name" value="TPR-like"/>
    <property type="match status" value="2"/>
</dbReference>
<dbReference type="AlphaFoldDB" id="A0A1I0MFN4"/>
<keyword evidence="8" id="KW-1185">Reference proteome</keyword>
<keyword evidence="5" id="KW-0472">Membrane</keyword>
<feature type="repeat" description="TPR" evidence="4">
    <location>
        <begin position="81"/>
        <end position="114"/>
    </location>
</feature>
<dbReference type="Proteomes" id="UP000199373">
    <property type="component" value="Unassembled WGS sequence"/>
</dbReference>
<dbReference type="Pfam" id="PF02518">
    <property type="entry name" value="HATPase_c"/>
    <property type="match status" value="1"/>
</dbReference>
<keyword evidence="2" id="KW-0418">Kinase</keyword>
<dbReference type="Gene3D" id="3.30.565.10">
    <property type="entry name" value="Histidine kinase-like ATPase, C-terminal domain"/>
    <property type="match status" value="1"/>
</dbReference>
<dbReference type="InterPro" id="IPR011990">
    <property type="entry name" value="TPR-like_helical_dom_sf"/>
</dbReference>
<keyword evidence="5" id="KW-1133">Transmembrane helix</keyword>
<protein>
    <submittedName>
        <fullName evidence="7">Tetratricopeptide repeat-containing protein</fullName>
    </submittedName>
</protein>
<feature type="repeat" description="TPR" evidence="4">
    <location>
        <begin position="130"/>
        <end position="163"/>
    </location>
</feature>